<dbReference type="OrthoDB" id="18964at2759"/>
<evidence type="ECO:0000256" key="2">
    <source>
        <dbReference type="ARBA" id="ARBA00019580"/>
    </source>
</evidence>
<dbReference type="EMBL" id="CAIIXF020000001">
    <property type="protein sequence ID" value="CAH1772353.1"/>
    <property type="molecule type" value="Genomic_DNA"/>
</dbReference>
<name>A0A8J1YAE8_OWEFU</name>
<dbReference type="PANTHER" id="PTHR31784:SF2">
    <property type="entry name" value="BIOGENESIS OF LYSOSOME-RELATED ORGANELLES COMPLEX 1 SUBUNIT 5"/>
    <property type="match status" value="1"/>
</dbReference>
<dbReference type="AlphaFoldDB" id="A0A8J1YAE8"/>
<proteinExistence type="inferred from homology"/>
<dbReference type="Pfam" id="PF14942">
    <property type="entry name" value="Muted"/>
    <property type="match status" value="1"/>
</dbReference>
<dbReference type="PANTHER" id="PTHR31784">
    <property type="entry name" value="BIOGENESIS OF LYSOSOME-RELATED ORGANELLES COMPLEX 1 SUBUNIT 5"/>
    <property type="match status" value="1"/>
</dbReference>
<evidence type="ECO:0000313" key="4">
    <source>
        <dbReference type="Proteomes" id="UP000749559"/>
    </source>
</evidence>
<accession>A0A8J1YAE8</accession>
<evidence type="ECO:0000256" key="1">
    <source>
        <dbReference type="ARBA" id="ARBA00010754"/>
    </source>
</evidence>
<dbReference type="Proteomes" id="UP000749559">
    <property type="component" value="Unassembled WGS sequence"/>
</dbReference>
<gene>
    <name evidence="3" type="ORF">OFUS_LOCUS126</name>
</gene>
<sequence>MAAEAISKDVGEIYSRLFDHKPVIQGEINYFIKEFEEKRQDREVERLHKMAYHMEELNNKVMPECHNNMEKYLGDIEAKIKAATYMCNKVTEKEAALNSDELLKSSRAARVKEWSEFIEEMCEKSKAVDDNHEEQAQKLLNHYKELEENLHIVPSPYGTPSK</sequence>
<protein>
    <recommendedName>
        <fullName evidence="2">Biogenesis of lysosome-related organelles complex 1 subunit 5</fullName>
    </recommendedName>
</protein>
<evidence type="ECO:0000313" key="3">
    <source>
        <dbReference type="EMBL" id="CAH1772353.1"/>
    </source>
</evidence>
<reference evidence="3" key="1">
    <citation type="submission" date="2022-03" db="EMBL/GenBank/DDBJ databases">
        <authorList>
            <person name="Martin C."/>
        </authorList>
    </citation>
    <scope>NUCLEOTIDE SEQUENCE</scope>
</reference>
<comment type="caution">
    <text evidence="3">The sequence shown here is derived from an EMBL/GenBank/DDBJ whole genome shotgun (WGS) entry which is preliminary data.</text>
</comment>
<organism evidence="3 4">
    <name type="scientific">Owenia fusiformis</name>
    <name type="common">Polychaete worm</name>
    <dbReference type="NCBI Taxonomy" id="6347"/>
    <lineage>
        <taxon>Eukaryota</taxon>
        <taxon>Metazoa</taxon>
        <taxon>Spiralia</taxon>
        <taxon>Lophotrochozoa</taxon>
        <taxon>Annelida</taxon>
        <taxon>Polychaeta</taxon>
        <taxon>Sedentaria</taxon>
        <taxon>Canalipalpata</taxon>
        <taxon>Sabellida</taxon>
        <taxon>Oweniida</taxon>
        <taxon>Oweniidae</taxon>
        <taxon>Owenia</taxon>
    </lineage>
</organism>
<dbReference type="GO" id="GO:0031083">
    <property type="term" value="C:BLOC-1 complex"/>
    <property type="evidence" value="ECO:0007669"/>
    <property type="project" value="InterPro"/>
</dbReference>
<dbReference type="InterPro" id="IPR017243">
    <property type="entry name" value="Bloc1s5"/>
</dbReference>
<dbReference type="GO" id="GO:0030133">
    <property type="term" value="C:transport vesicle"/>
    <property type="evidence" value="ECO:0007669"/>
    <property type="project" value="InterPro"/>
</dbReference>
<keyword evidence="4" id="KW-1185">Reference proteome</keyword>
<comment type="similarity">
    <text evidence="1">Belongs to the BLOC1S5 family.</text>
</comment>